<dbReference type="EMBL" id="MWWV01000009">
    <property type="protein sequence ID" value="OZG57314.1"/>
    <property type="molecule type" value="Genomic_DNA"/>
</dbReference>
<proteinExistence type="predicted"/>
<accession>A0A261FDT3</accession>
<evidence type="ECO:0000313" key="1">
    <source>
        <dbReference type="EMBL" id="OZG57314.1"/>
    </source>
</evidence>
<keyword evidence="2" id="KW-1185">Reference proteome</keyword>
<comment type="caution">
    <text evidence="1">The sequence shown here is derived from an EMBL/GenBank/DDBJ whole genome shotgun (WGS) entry which is preliminary data.</text>
</comment>
<reference evidence="1 2" key="1">
    <citation type="journal article" date="2017" name="BMC Genomics">
        <title>Comparative genomic and phylogenomic analyses of the Bifidobacteriaceae family.</title>
        <authorList>
            <person name="Lugli G.A."/>
            <person name="Milani C."/>
            <person name="Turroni F."/>
            <person name="Duranti S."/>
            <person name="Mancabelli L."/>
            <person name="Mangifesta M."/>
            <person name="Ferrario C."/>
            <person name="Modesto M."/>
            <person name="Mattarelli P."/>
            <person name="Jiri K."/>
            <person name="van Sinderen D."/>
            <person name="Ventura M."/>
        </authorList>
    </citation>
    <scope>NUCLEOTIDE SEQUENCE [LARGE SCALE GENOMIC DNA]</scope>
    <source>
        <strain evidence="1 2">DSM 100201</strain>
    </source>
</reference>
<dbReference type="AlphaFoldDB" id="A0A261FDT3"/>
<name>A0A261FDT3_9BIFI</name>
<evidence type="ECO:0000313" key="2">
    <source>
        <dbReference type="Proteomes" id="UP000216444"/>
    </source>
</evidence>
<organism evidence="1 2">
    <name type="scientific">Bifidobacterium tissieri</name>
    <dbReference type="NCBI Taxonomy" id="1630162"/>
    <lineage>
        <taxon>Bacteria</taxon>
        <taxon>Bacillati</taxon>
        <taxon>Actinomycetota</taxon>
        <taxon>Actinomycetes</taxon>
        <taxon>Bifidobacteriales</taxon>
        <taxon>Bifidobacteriaceae</taxon>
        <taxon>Bifidobacterium</taxon>
    </lineage>
</organism>
<gene>
    <name evidence="1" type="ORF">BTIS_1408</name>
</gene>
<sequence length="128" mass="14617">MKKSYRLPGVFWDHRPESISALESVAYNPFYLKVGHPECLFDYNGKHRCISLTELLSLSSQTAVDSLARQLLNVTAIAIICDYKPEFYGSIANKFFQHRIRQALRLLEDLVPDTAVTLMQLPNRKSVS</sequence>
<dbReference type="Proteomes" id="UP000216444">
    <property type="component" value="Unassembled WGS sequence"/>
</dbReference>
<dbReference type="RefSeq" id="WP_143248900.1">
    <property type="nucleotide sequence ID" value="NZ_MWWV01000009.1"/>
</dbReference>
<protein>
    <submittedName>
        <fullName evidence="1">Uncharacterized protein</fullName>
    </submittedName>
</protein>